<protein>
    <submittedName>
        <fullName evidence="2">Uncharacterized protein</fullName>
    </submittedName>
</protein>
<geneLocation type="plasmid" evidence="2 3">
    <name>unnamed4</name>
</geneLocation>
<evidence type="ECO:0000313" key="2">
    <source>
        <dbReference type="EMBL" id="AWU97723.1"/>
    </source>
</evidence>
<name>A0A2U9SFY3_9PROT</name>
<dbReference type="Proteomes" id="UP000249605">
    <property type="component" value="Plasmid unnamed4"/>
</dbReference>
<feature type="transmembrane region" description="Helical" evidence="1">
    <location>
        <begin position="109"/>
        <end position="129"/>
    </location>
</feature>
<keyword evidence="2" id="KW-0614">Plasmid</keyword>
<gene>
    <name evidence="2" type="ORF">DM194_25915</name>
</gene>
<feature type="transmembrane region" description="Helical" evidence="1">
    <location>
        <begin position="12"/>
        <end position="33"/>
    </location>
</feature>
<evidence type="ECO:0000313" key="3">
    <source>
        <dbReference type="Proteomes" id="UP000249605"/>
    </source>
</evidence>
<accession>A0A2U9SFY3</accession>
<feature type="transmembrane region" description="Helical" evidence="1">
    <location>
        <begin position="141"/>
        <end position="160"/>
    </location>
</feature>
<organism evidence="2 3">
    <name type="scientific">Azospirillum ramasamyi</name>
    <dbReference type="NCBI Taxonomy" id="682998"/>
    <lineage>
        <taxon>Bacteria</taxon>
        <taxon>Pseudomonadati</taxon>
        <taxon>Pseudomonadota</taxon>
        <taxon>Alphaproteobacteria</taxon>
        <taxon>Rhodospirillales</taxon>
        <taxon>Azospirillaceae</taxon>
        <taxon>Azospirillum</taxon>
    </lineage>
</organism>
<feature type="transmembrane region" description="Helical" evidence="1">
    <location>
        <begin position="45"/>
        <end position="65"/>
    </location>
</feature>
<keyword evidence="1" id="KW-0812">Transmembrane</keyword>
<sequence length="182" mass="19694">MEGKMDVADLIRFVLTHIPLITFLLAIIIPTFSRSERTPDGYLSWLLLLAVGVDALWAGLFHVFAPERAAAFIGWTTSPFQFEIGIADIALGVMGVLSFRRSLDFKAAAVTYASLFYIGVAYGHFHQIWIAGNHAPGNAGILLALTCIRPILLVLLLLTARRSARTESSGIARQPAEGQGAG</sequence>
<dbReference type="AlphaFoldDB" id="A0A2U9SFY3"/>
<proteinExistence type="predicted"/>
<evidence type="ECO:0000256" key="1">
    <source>
        <dbReference type="SAM" id="Phobius"/>
    </source>
</evidence>
<dbReference type="Pfam" id="PF20589">
    <property type="entry name" value="DUF6790"/>
    <property type="match status" value="1"/>
</dbReference>
<dbReference type="InterPro" id="IPR046740">
    <property type="entry name" value="DUF6790"/>
</dbReference>
<dbReference type="OrthoDB" id="281633at2"/>
<keyword evidence="1" id="KW-1133">Transmembrane helix</keyword>
<reference evidence="2 3" key="1">
    <citation type="submission" date="2018-06" db="EMBL/GenBank/DDBJ databases">
        <title>Complete genome sequencing of Azospirillum sp. M2T2B2.</title>
        <authorList>
            <person name="Heo J."/>
            <person name="Kim S.-J."/>
            <person name="Kwon S.-W."/>
            <person name="Anandham R."/>
        </authorList>
    </citation>
    <scope>NUCLEOTIDE SEQUENCE [LARGE SCALE GENOMIC DNA]</scope>
    <source>
        <strain evidence="2 3">M2T2B2</strain>
        <plasmid evidence="2 3">unnamed4</plasmid>
    </source>
</reference>
<keyword evidence="3" id="KW-1185">Reference proteome</keyword>
<keyword evidence="1" id="KW-0472">Membrane</keyword>
<dbReference type="KEGG" id="azm:DM194_25915"/>
<dbReference type="EMBL" id="CP029834">
    <property type="protein sequence ID" value="AWU97723.1"/>
    <property type="molecule type" value="Genomic_DNA"/>
</dbReference>